<dbReference type="AlphaFoldDB" id="A0A540UUQ3"/>
<dbReference type="EMBL" id="VIEK01000010">
    <property type="protein sequence ID" value="TQE88219.1"/>
    <property type="molecule type" value="Genomic_DNA"/>
</dbReference>
<dbReference type="EMBL" id="JAUTFL010000012">
    <property type="protein sequence ID" value="MDW8645762.1"/>
    <property type="molecule type" value="Genomic_DNA"/>
</dbReference>
<evidence type="ECO:0000313" key="1">
    <source>
        <dbReference type="EMBL" id="MDW8645762.1"/>
    </source>
</evidence>
<proteinExistence type="predicted"/>
<dbReference type="RefSeq" id="WP_074412312.1">
    <property type="nucleotide sequence ID" value="NZ_AP023392.1"/>
</dbReference>
<evidence type="ECO:0000313" key="2">
    <source>
        <dbReference type="EMBL" id="TQE88219.1"/>
    </source>
</evidence>
<protein>
    <submittedName>
        <fullName evidence="2">Uncharacterized protein</fullName>
    </submittedName>
</protein>
<dbReference type="Proteomes" id="UP001276229">
    <property type="component" value="Unassembled WGS sequence"/>
</dbReference>
<evidence type="ECO:0000313" key="3">
    <source>
        <dbReference type="Proteomes" id="UP000315224"/>
    </source>
</evidence>
<organism evidence="2 3">
    <name type="scientific">Streptococcus suis</name>
    <dbReference type="NCBI Taxonomy" id="1307"/>
    <lineage>
        <taxon>Bacteria</taxon>
        <taxon>Bacillati</taxon>
        <taxon>Bacillota</taxon>
        <taxon>Bacilli</taxon>
        <taxon>Lactobacillales</taxon>
        <taxon>Streptococcaceae</taxon>
        <taxon>Streptococcus</taxon>
    </lineage>
</organism>
<sequence length="76" mass="8934">MNKRQKKKRLERKKKEMLKGVDFVEQGLNLATKMMREEFDKMPNGIEKMGHDFFIAGIEYTAKMLGEAKNQIRGIE</sequence>
<dbReference type="Proteomes" id="UP000315224">
    <property type="component" value="Unassembled WGS sequence"/>
</dbReference>
<accession>A0A540UUQ3</accession>
<reference evidence="1" key="2">
    <citation type="submission" date="2023-07" db="EMBL/GenBank/DDBJ databases">
        <title>Characterization of virulence traits, antimicrobial resistance genes carried by mobile genetic elements and competence in Streptococcus suis strains isolated in France.</title>
        <authorList>
            <person name="Dechene-Tempier M."/>
            <person name="Marois-Crehan C."/>
            <person name="De Boisseson C."/>
            <person name="Lucas P."/>
            <person name="Bougeard S."/>
            <person name="Libante V."/>
            <person name="Payot S."/>
        </authorList>
    </citation>
    <scope>NUCLEOTIDE SEQUENCE</scope>
    <source>
        <strain evidence="1">1551</strain>
    </source>
</reference>
<name>A0A540UUQ3_STRSU</name>
<gene>
    <name evidence="2" type="ORF">FH692_07170</name>
    <name evidence="1" type="ORF">Q7V66_06290</name>
</gene>
<reference evidence="2 3" key="1">
    <citation type="submission" date="2019-06" db="EMBL/GenBank/DDBJ databases">
        <title>Comprehensive assessment of Oxford Nanopore MinION sequencing for bacterial characterization and routine diagnosis.</title>
        <authorList>
            <person name="Tan S."/>
            <person name="Dvorak C.M.T."/>
            <person name="Gebhart C."/>
            <person name="Estrada A."/>
            <person name="Marthaler D.G."/>
            <person name="Murtaugh M.P."/>
        </authorList>
    </citation>
    <scope>NUCLEOTIDE SEQUENCE [LARGE SCALE GENOMIC DNA]</scope>
    <source>
        <strain evidence="2 3">2017UMN1435.21</strain>
    </source>
</reference>
<comment type="caution">
    <text evidence="2">The sequence shown here is derived from an EMBL/GenBank/DDBJ whole genome shotgun (WGS) entry which is preliminary data.</text>
</comment>